<sequence>MSNKPYSQACENNKQPILNVLQRVFSQSKQVLEIGSGTGQHAAFFAPNLSHLVWQTSDLLANHDGIHLWLKETQAVNLRSPINFKIGQHDWPNSSLEHKGLTNAEFDAVFTANSTHIMQPHEAQQMMQLVGEHLPAEGVFCQYGPFNINGQYTSESNRVFDQHLKGQHCGGIQSIEQLQEWAVGLSLVEQNKMPANNMLLVWRK</sequence>
<dbReference type="Gene3D" id="3.40.50.150">
    <property type="entry name" value="Vaccinia Virus protein VP39"/>
    <property type="match status" value="1"/>
</dbReference>
<dbReference type="SUPFAM" id="SSF53335">
    <property type="entry name" value="S-adenosyl-L-methionine-dependent methyltransferases"/>
    <property type="match status" value="1"/>
</dbReference>
<dbReference type="RefSeq" id="WP_235314290.1">
    <property type="nucleotide sequence ID" value="NZ_JAKGAS010000015.1"/>
</dbReference>
<dbReference type="InterPro" id="IPR029063">
    <property type="entry name" value="SAM-dependent_MTases_sf"/>
</dbReference>
<dbReference type="Proteomes" id="UP001521137">
    <property type="component" value="Unassembled WGS sequence"/>
</dbReference>
<name>A0ABS9DB88_9ALTE</name>
<reference evidence="1 2" key="1">
    <citation type="submission" date="2022-01" db="EMBL/GenBank/DDBJ databases">
        <title>Paraglaciecola sp. G1-23.</title>
        <authorList>
            <person name="Jin M.S."/>
            <person name="Han D.M."/>
            <person name="Kim H.M."/>
            <person name="Jeon C.O."/>
        </authorList>
    </citation>
    <scope>NUCLEOTIDE SEQUENCE [LARGE SCALE GENOMIC DNA]</scope>
    <source>
        <strain evidence="1 2">G1-23</strain>
    </source>
</reference>
<dbReference type="Pfam" id="PF06080">
    <property type="entry name" value="DUF938"/>
    <property type="match status" value="1"/>
</dbReference>
<keyword evidence="1" id="KW-0808">Transferase</keyword>
<dbReference type="InterPro" id="IPR010342">
    <property type="entry name" value="DUF938"/>
</dbReference>
<dbReference type="PANTHER" id="PTHR20974:SF0">
    <property type="entry name" value="UPF0585 PROTEIN CG18661"/>
    <property type="match status" value="1"/>
</dbReference>
<dbReference type="GO" id="GO:0008168">
    <property type="term" value="F:methyltransferase activity"/>
    <property type="evidence" value="ECO:0007669"/>
    <property type="project" value="UniProtKB-KW"/>
</dbReference>
<keyword evidence="1" id="KW-0489">Methyltransferase</keyword>
<evidence type="ECO:0000313" key="2">
    <source>
        <dbReference type="Proteomes" id="UP001521137"/>
    </source>
</evidence>
<dbReference type="PANTHER" id="PTHR20974">
    <property type="entry name" value="UPF0585 PROTEIN CG18661"/>
    <property type="match status" value="1"/>
</dbReference>
<gene>
    <name evidence="1" type="ORF">L0668_18920</name>
</gene>
<evidence type="ECO:0000313" key="1">
    <source>
        <dbReference type="EMBL" id="MCF2950189.1"/>
    </source>
</evidence>
<dbReference type="EMBL" id="JAKGAS010000015">
    <property type="protein sequence ID" value="MCF2950189.1"/>
    <property type="molecule type" value="Genomic_DNA"/>
</dbReference>
<dbReference type="GO" id="GO:0032259">
    <property type="term" value="P:methylation"/>
    <property type="evidence" value="ECO:0007669"/>
    <property type="project" value="UniProtKB-KW"/>
</dbReference>
<accession>A0ABS9DB88</accession>
<proteinExistence type="predicted"/>
<keyword evidence="2" id="KW-1185">Reference proteome</keyword>
<protein>
    <submittedName>
        <fullName evidence="1">Class I SAM-dependent methyltransferase</fullName>
    </submittedName>
</protein>
<organism evidence="1 2">
    <name type="scientific">Paraglaciecola algarum</name>
    <dbReference type="NCBI Taxonomy" id="3050085"/>
    <lineage>
        <taxon>Bacteria</taxon>
        <taxon>Pseudomonadati</taxon>
        <taxon>Pseudomonadota</taxon>
        <taxon>Gammaproteobacteria</taxon>
        <taxon>Alteromonadales</taxon>
        <taxon>Alteromonadaceae</taxon>
        <taxon>Paraglaciecola</taxon>
    </lineage>
</organism>
<comment type="caution">
    <text evidence="1">The sequence shown here is derived from an EMBL/GenBank/DDBJ whole genome shotgun (WGS) entry which is preliminary data.</text>
</comment>